<gene>
    <name evidence="2" type="ORF">GCM10022256_34620</name>
</gene>
<dbReference type="InterPro" id="IPR029058">
    <property type="entry name" value="AB_hydrolase_fold"/>
</dbReference>
<keyword evidence="3" id="KW-1185">Reference proteome</keyword>
<evidence type="ECO:0000313" key="2">
    <source>
        <dbReference type="EMBL" id="GAA4267850.1"/>
    </source>
</evidence>
<dbReference type="EMBL" id="BAABAU010000009">
    <property type="protein sequence ID" value="GAA4267850.1"/>
    <property type="molecule type" value="Genomic_DNA"/>
</dbReference>
<sequence length="223" mass="23737">MTATEVILVHGLYHQPQHMQPLRAALEERGAIVHVPRLHRGSLAEDTQVVQRVIIDACRNQPILVAHSYGGAVAAGVQGAAAFVFMAAFAPKVGESCAQLGGIDAPVNAFVRPHPEGGTFMPAEAATNLFYADCDPQMAQRAVDLLVPQASGHGRGVVKTAPWESAVSHYIVCADDRAMTPALQLRMAIRCSSYEVLTASHSPYISRPQHVATSVLGTATAIR</sequence>
<reference evidence="3" key="1">
    <citation type="journal article" date="2019" name="Int. J. Syst. Evol. Microbiol.">
        <title>The Global Catalogue of Microorganisms (GCM) 10K type strain sequencing project: providing services to taxonomists for standard genome sequencing and annotation.</title>
        <authorList>
            <consortium name="The Broad Institute Genomics Platform"/>
            <consortium name="The Broad Institute Genome Sequencing Center for Infectious Disease"/>
            <person name="Wu L."/>
            <person name="Ma J."/>
        </authorList>
    </citation>
    <scope>NUCLEOTIDE SEQUENCE [LARGE SCALE GENOMIC DNA]</scope>
    <source>
        <strain evidence="3">JCM 17442</strain>
    </source>
</reference>
<dbReference type="Gene3D" id="3.40.50.1820">
    <property type="entry name" value="alpha/beta hydrolase"/>
    <property type="match status" value="1"/>
</dbReference>
<dbReference type="PANTHER" id="PTHR37017">
    <property type="entry name" value="AB HYDROLASE-1 DOMAIN-CONTAINING PROTEIN-RELATED"/>
    <property type="match status" value="1"/>
</dbReference>
<dbReference type="InterPro" id="IPR000073">
    <property type="entry name" value="AB_hydrolase_1"/>
</dbReference>
<evidence type="ECO:0000313" key="3">
    <source>
        <dbReference type="Proteomes" id="UP001501594"/>
    </source>
</evidence>
<comment type="caution">
    <text evidence="2">The sequence shown here is derived from an EMBL/GenBank/DDBJ whole genome shotgun (WGS) entry which is preliminary data.</text>
</comment>
<name>A0ABP8E760_9MICO</name>
<feature type="domain" description="AB hydrolase-1" evidence="1">
    <location>
        <begin position="6"/>
        <end position="209"/>
    </location>
</feature>
<accession>A0ABP8E760</accession>
<organism evidence="2 3">
    <name type="scientific">Frondihabitans peucedani</name>
    <dbReference type="NCBI Taxonomy" id="598626"/>
    <lineage>
        <taxon>Bacteria</taxon>
        <taxon>Bacillati</taxon>
        <taxon>Actinomycetota</taxon>
        <taxon>Actinomycetes</taxon>
        <taxon>Micrococcales</taxon>
        <taxon>Microbacteriaceae</taxon>
        <taxon>Frondihabitans</taxon>
    </lineage>
</organism>
<proteinExistence type="predicted"/>
<protein>
    <recommendedName>
        <fullName evidence="1">AB hydrolase-1 domain-containing protein</fullName>
    </recommendedName>
</protein>
<dbReference type="SUPFAM" id="SSF53474">
    <property type="entry name" value="alpha/beta-Hydrolases"/>
    <property type="match status" value="1"/>
</dbReference>
<dbReference type="RefSeq" id="WP_344798539.1">
    <property type="nucleotide sequence ID" value="NZ_BAABAU010000009.1"/>
</dbReference>
<dbReference type="Pfam" id="PF12697">
    <property type="entry name" value="Abhydrolase_6"/>
    <property type="match status" value="1"/>
</dbReference>
<dbReference type="InterPro" id="IPR052897">
    <property type="entry name" value="Sec-Metab_Biosynth_Hydrolase"/>
</dbReference>
<evidence type="ECO:0000259" key="1">
    <source>
        <dbReference type="Pfam" id="PF12697"/>
    </source>
</evidence>
<dbReference type="PANTHER" id="PTHR37017:SF11">
    <property type="entry name" value="ESTERASE_LIPASE_THIOESTERASE DOMAIN-CONTAINING PROTEIN"/>
    <property type="match status" value="1"/>
</dbReference>
<dbReference type="Proteomes" id="UP001501594">
    <property type="component" value="Unassembled WGS sequence"/>
</dbReference>